<feature type="transmembrane region" description="Helical" evidence="1">
    <location>
        <begin position="113"/>
        <end position="131"/>
    </location>
</feature>
<keyword evidence="1" id="KW-0472">Membrane</keyword>
<feature type="transmembrane region" description="Helical" evidence="1">
    <location>
        <begin position="57"/>
        <end position="76"/>
    </location>
</feature>
<reference evidence="3 4" key="1">
    <citation type="submission" date="2015-11" db="EMBL/GenBank/DDBJ databases">
        <title>Exploring the genomic traits of fungus-feeding bacterial genus Collimonas.</title>
        <authorList>
            <person name="Song C."/>
            <person name="Schmidt R."/>
            <person name="de Jager V."/>
            <person name="Krzyzanowska D."/>
            <person name="Jongedijk E."/>
            <person name="Cankar K."/>
            <person name="Beekwilder J."/>
            <person name="van Veen A."/>
            <person name="de Boer W."/>
            <person name="van Veen J.A."/>
            <person name="Garbeva P."/>
        </authorList>
    </citation>
    <scope>NUCLEOTIDE SEQUENCE [LARGE SCALE GENOMIC DNA]</scope>
    <source>
        <strain evidence="3 4">Ter91</strain>
    </source>
</reference>
<dbReference type="KEGG" id="cpra:CPter91_2561"/>
<feature type="domain" description="Phosphatidic acid phosphatase type 2/haloperoxidase" evidence="2">
    <location>
        <begin position="57"/>
        <end position="132"/>
    </location>
</feature>
<dbReference type="PATRIC" id="fig|279113.9.peg.2527"/>
<evidence type="ECO:0000313" key="3">
    <source>
        <dbReference type="EMBL" id="AMP04913.1"/>
    </source>
</evidence>
<keyword evidence="1" id="KW-1133">Transmembrane helix</keyword>
<feature type="transmembrane region" description="Helical" evidence="1">
    <location>
        <begin position="21"/>
        <end position="45"/>
    </location>
</feature>
<accession>A0A127Q4G6</accession>
<dbReference type="InterPro" id="IPR036938">
    <property type="entry name" value="PAP2/HPO_sf"/>
</dbReference>
<name>A0A127Q4G6_9BURK</name>
<proteinExistence type="predicted"/>
<dbReference type="Proteomes" id="UP000074561">
    <property type="component" value="Chromosome"/>
</dbReference>
<protein>
    <submittedName>
        <fullName evidence="3">PAP2 superfamily protein</fullName>
    </submittedName>
</protein>
<organism evidence="3 4">
    <name type="scientific">Collimonas pratensis</name>
    <dbReference type="NCBI Taxonomy" id="279113"/>
    <lineage>
        <taxon>Bacteria</taxon>
        <taxon>Pseudomonadati</taxon>
        <taxon>Pseudomonadota</taxon>
        <taxon>Betaproteobacteria</taxon>
        <taxon>Burkholderiales</taxon>
        <taxon>Oxalobacteraceae</taxon>
        <taxon>Collimonas</taxon>
    </lineage>
</organism>
<dbReference type="EMBL" id="CP013234">
    <property type="protein sequence ID" value="AMP04913.1"/>
    <property type="molecule type" value="Genomic_DNA"/>
</dbReference>
<dbReference type="Gene3D" id="1.20.144.10">
    <property type="entry name" value="Phosphatidic acid phosphatase type 2/haloperoxidase"/>
    <property type="match status" value="1"/>
</dbReference>
<sequence length="195" mass="20779">MLPAAVAIAVWLMAGGARRLFLYWCLLFAGTLLLVAASKIAFVGWGIGIEEIDFTGFSGHAMRSAAIIPTLFYVIVRQQAFALRWPAVIAGVGVAALISLSRVQLHFHSVSEALSGSLLGLAACLCFIWQAENTSQPGLSRTLLACSFVLLLTASFSKPVPTEDLIASTALWLSGHPAAVAEHRRQSMESALPVN</sequence>
<dbReference type="AlphaFoldDB" id="A0A127Q4G6"/>
<evidence type="ECO:0000256" key="1">
    <source>
        <dbReference type="SAM" id="Phobius"/>
    </source>
</evidence>
<feature type="transmembrane region" description="Helical" evidence="1">
    <location>
        <begin position="83"/>
        <end position="101"/>
    </location>
</feature>
<dbReference type="SUPFAM" id="SSF48317">
    <property type="entry name" value="Acid phosphatase/Vanadium-dependent haloperoxidase"/>
    <property type="match status" value="1"/>
</dbReference>
<keyword evidence="1" id="KW-0812">Transmembrane</keyword>
<gene>
    <name evidence="3" type="ORF">CPter91_2561</name>
</gene>
<evidence type="ECO:0000259" key="2">
    <source>
        <dbReference type="Pfam" id="PF01569"/>
    </source>
</evidence>
<dbReference type="CDD" id="cd01610">
    <property type="entry name" value="PAP2_like"/>
    <property type="match status" value="1"/>
</dbReference>
<dbReference type="STRING" id="279113.CPter91_2561"/>
<evidence type="ECO:0000313" key="4">
    <source>
        <dbReference type="Proteomes" id="UP000074561"/>
    </source>
</evidence>
<dbReference type="Pfam" id="PF01569">
    <property type="entry name" value="PAP2"/>
    <property type="match status" value="1"/>
</dbReference>
<dbReference type="InterPro" id="IPR000326">
    <property type="entry name" value="PAP2/HPO"/>
</dbReference>